<dbReference type="EMBL" id="UGQA01000001">
    <property type="protein sequence ID" value="STY96141.1"/>
    <property type="molecule type" value="Genomic_DNA"/>
</dbReference>
<evidence type="ECO:0000256" key="5">
    <source>
        <dbReference type="ARBA" id="ARBA00023065"/>
    </source>
</evidence>
<dbReference type="Gene3D" id="3.30.1330.60">
    <property type="entry name" value="OmpA-like domain"/>
    <property type="match status" value="1"/>
</dbReference>
<dbReference type="PROSITE" id="PS51123">
    <property type="entry name" value="OMPA_2"/>
    <property type="match status" value="1"/>
</dbReference>
<dbReference type="SUPFAM" id="SSF103088">
    <property type="entry name" value="OmpA-like"/>
    <property type="match status" value="1"/>
</dbReference>
<dbReference type="Pfam" id="PF00691">
    <property type="entry name" value="OmpA"/>
    <property type="match status" value="1"/>
</dbReference>
<evidence type="ECO:0000256" key="3">
    <source>
        <dbReference type="ARBA" id="ARBA00022452"/>
    </source>
</evidence>
<comment type="subcellular location">
    <subcellularLocation>
        <location evidence="1">Cell outer membrane</location>
        <topology evidence="1">Multi-pass membrane protein</topology>
    </subcellularLocation>
</comment>
<dbReference type="InterPro" id="IPR036737">
    <property type="entry name" value="OmpA-like_sf"/>
</dbReference>
<dbReference type="CDD" id="cd07185">
    <property type="entry name" value="OmpA_C-like"/>
    <property type="match status" value="1"/>
</dbReference>
<dbReference type="PANTHER" id="PTHR30329">
    <property type="entry name" value="STATOR ELEMENT OF FLAGELLAR MOTOR COMPLEX"/>
    <property type="match status" value="1"/>
</dbReference>
<dbReference type="PANTHER" id="PTHR30329:SF21">
    <property type="entry name" value="LIPOPROTEIN YIAD-RELATED"/>
    <property type="match status" value="1"/>
</dbReference>
<feature type="signal peptide" evidence="10">
    <location>
        <begin position="1"/>
        <end position="22"/>
    </location>
</feature>
<evidence type="ECO:0000259" key="11">
    <source>
        <dbReference type="PROSITE" id="PS51123"/>
    </source>
</evidence>
<evidence type="ECO:0000256" key="2">
    <source>
        <dbReference type="ARBA" id="ARBA00022448"/>
    </source>
</evidence>
<evidence type="ECO:0000256" key="7">
    <source>
        <dbReference type="ARBA" id="ARBA00023136"/>
    </source>
</evidence>
<dbReference type="InterPro" id="IPR006664">
    <property type="entry name" value="OMP_bac"/>
</dbReference>
<feature type="chain" id="PRO_5016573598" evidence="10">
    <location>
        <begin position="23"/>
        <end position="446"/>
    </location>
</feature>
<gene>
    <name evidence="12" type="ORF">NCTC11091_01951</name>
</gene>
<evidence type="ECO:0000256" key="4">
    <source>
        <dbReference type="ARBA" id="ARBA00022692"/>
    </source>
</evidence>
<keyword evidence="8" id="KW-0998">Cell outer membrane</keyword>
<dbReference type="InterPro" id="IPR028974">
    <property type="entry name" value="TSP_type-3_rpt"/>
</dbReference>
<keyword evidence="7 9" id="KW-0472">Membrane</keyword>
<dbReference type="GO" id="GO:0006811">
    <property type="term" value="P:monoatomic ion transport"/>
    <property type="evidence" value="ECO:0007669"/>
    <property type="project" value="UniProtKB-KW"/>
</dbReference>
<dbReference type="GO" id="GO:0009279">
    <property type="term" value="C:cell outer membrane"/>
    <property type="evidence" value="ECO:0007669"/>
    <property type="project" value="UniProtKB-SubCell"/>
</dbReference>
<feature type="domain" description="OmpA-like" evidence="11">
    <location>
        <begin position="311"/>
        <end position="432"/>
    </location>
</feature>
<keyword evidence="3" id="KW-1134">Transmembrane beta strand</keyword>
<accession>A0A378Q5R5</accession>
<evidence type="ECO:0000313" key="13">
    <source>
        <dbReference type="Proteomes" id="UP000255193"/>
    </source>
</evidence>
<evidence type="ECO:0000256" key="8">
    <source>
        <dbReference type="ARBA" id="ARBA00023237"/>
    </source>
</evidence>
<dbReference type="GO" id="GO:0015288">
    <property type="term" value="F:porin activity"/>
    <property type="evidence" value="ECO:0007669"/>
    <property type="project" value="UniProtKB-KW"/>
</dbReference>
<dbReference type="SUPFAM" id="SSF103647">
    <property type="entry name" value="TSP type-3 repeat"/>
    <property type="match status" value="1"/>
</dbReference>
<dbReference type="GO" id="GO:0005509">
    <property type="term" value="F:calcium ion binding"/>
    <property type="evidence" value="ECO:0007669"/>
    <property type="project" value="InterPro"/>
</dbReference>
<dbReference type="InterPro" id="IPR011250">
    <property type="entry name" value="OMP/PagP_B-barrel"/>
</dbReference>
<proteinExistence type="predicted"/>
<dbReference type="GO" id="GO:0046930">
    <property type="term" value="C:pore complex"/>
    <property type="evidence" value="ECO:0007669"/>
    <property type="project" value="UniProtKB-KW"/>
</dbReference>
<dbReference type="RefSeq" id="WP_067056674.1">
    <property type="nucleotide sequence ID" value="NZ_MXAO01000012.1"/>
</dbReference>
<protein>
    <submittedName>
        <fullName evidence="12">Outer membrane protein OmpAb</fullName>
    </submittedName>
</protein>
<keyword evidence="10" id="KW-0732">Signal</keyword>
<dbReference type="Proteomes" id="UP000255193">
    <property type="component" value="Unassembled WGS sequence"/>
</dbReference>
<keyword evidence="5" id="KW-0406">Ion transport</keyword>
<name>A0A378Q5R5_9GAMM</name>
<dbReference type="Gene3D" id="2.40.160.20">
    <property type="match status" value="1"/>
</dbReference>
<dbReference type="InterPro" id="IPR050330">
    <property type="entry name" value="Bact_OuterMem_StrucFunc"/>
</dbReference>
<organism evidence="12 13">
    <name type="scientific">Faucicola atlantae</name>
    <dbReference type="NCBI Taxonomy" id="34059"/>
    <lineage>
        <taxon>Bacteria</taxon>
        <taxon>Pseudomonadati</taxon>
        <taxon>Pseudomonadota</taxon>
        <taxon>Gammaproteobacteria</taxon>
        <taxon>Moraxellales</taxon>
        <taxon>Moraxellaceae</taxon>
        <taxon>Faucicola</taxon>
    </lineage>
</organism>
<dbReference type="PRINTS" id="PR01021">
    <property type="entry name" value="OMPADOMAIN"/>
</dbReference>
<dbReference type="SUPFAM" id="SSF56925">
    <property type="entry name" value="OMPA-like"/>
    <property type="match status" value="1"/>
</dbReference>
<evidence type="ECO:0000256" key="1">
    <source>
        <dbReference type="ARBA" id="ARBA00004571"/>
    </source>
</evidence>
<keyword evidence="2" id="KW-0813">Transport</keyword>
<dbReference type="AlphaFoldDB" id="A0A378Q5R5"/>
<reference evidence="12 13" key="1">
    <citation type="submission" date="2018-06" db="EMBL/GenBank/DDBJ databases">
        <authorList>
            <consortium name="Pathogen Informatics"/>
            <person name="Doyle S."/>
        </authorList>
    </citation>
    <scope>NUCLEOTIDE SEQUENCE [LARGE SCALE GENOMIC DNA]</scope>
    <source>
        <strain evidence="12 13">NCTC11091</strain>
    </source>
</reference>
<sequence>MKLNKIALAVIAAATLPAVANAGVTVTPVILGYHWSESIEDTADKQRDLFRTGKNLYRNKDGNPIGGRNGAPNGGVALEDGLYTGAAIGIELTPTIALEVEYGETSVNAEASEKSAKAGVNRFDAKQKMTSGNFLIGTETFSGYTNSNFKPYILIGAGQSNISIKNREAYVVTAPDGIKQKGVPGGGQYLIKSGSEVAQSTDTIGNLGIGANWRINDAMSLRGEARAIHNFDNNWWEGMALAGLNVVLGGHLAPATEIVEPQIVPVQPTEVVAVQTDGDDDQDGVPNSIDLCPNTPLNTVVDANGCPVKVDVKEELQMELRVFFDNDKSNIKEQYRPEIQRVAEKMNEYPNATASIEGHASRIGKRSSATYNQRLSEARANAVKGMLVNQFGIAPNRISTVGYGFSRPIADNSTPEGRAMNRRVYAKISGDKTNTVNQTQGMNVQP</sequence>
<evidence type="ECO:0000313" key="12">
    <source>
        <dbReference type="EMBL" id="STY96141.1"/>
    </source>
</evidence>
<dbReference type="InterPro" id="IPR006665">
    <property type="entry name" value="OmpA-like"/>
</dbReference>
<evidence type="ECO:0000256" key="9">
    <source>
        <dbReference type="PROSITE-ProRule" id="PRU00473"/>
    </source>
</evidence>
<keyword evidence="4" id="KW-0812">Transmembrane</keyword>
<keyword evidence="6" id="KW-0626">Porin</keyword>
<evidence type="ECO:0000256" key="10">
    <source>
        <dbReference type="SAM" id="SignalP"/>
    </source>
</evidence>
<evidence type="ECO:0000256" key="6">
    <source>
        <dbReference type="ARBA" id="ARBA00023114"/>
    </source>
</evidence>